<accession>A0A0E0GY60</accession>
<dbReference type="EnsemblPlants" id="ONIVA04G03550.1">
    <property type="protein sequence ID" value="ONIVA04G03550.1"/>
    <property type="gene ID" value="ONIVA04G03550"/>
</dbReference>
<evidence type="ECO:0000313" key="1">
    <source>
        <dbReference type="EnsemblPlants" id="ONIVA04G03550.1"/>
    </source>
</evidence>
<dbReference type="HOGENOM" id="CLU_2926644_0_0_1"/>
<evidence type="ECO:0000313" key="2">
    <source>
        <dbReference type="Proteomes" id="UP000006591"/>
    </source>
</evidence>
<keyword evidence="2" id="KW-1185">Reference proteome</keyword>
<name>A0A0E0GY60_ORYNI</name>
<reference evidence="1" key="1">
    <citation type="submission" date="2015-04" db="UniProtKB">
        <authorList>
            <consortium name="EnsemblPlants"/>
        </authorList>
    </citation>
    <scope>IDENTIFICATION</scope>
    <source>
        <strain evidence="1">SL10</strain>
    </source>
</reference>
<proteinExistence type="predicted"/>
<organism evidence="1">
    <name type="scientific">Oryza nivara</name>
    <name type="common">Indian wild rice</name>
    <name type="synonym">Oryza sativa f. spontanea</name>
    <dbReference type="NCBI Taxonomy" id="4536"/>
    <lineage>
        <taxon>Eukaryota</taxon>
        <taxon>Viridiplantae</taxon>
        <taxon>Streptophyta</taxon>
        <taxon>Embryophyta</taxon>
        <taxon>Tracheophyta</taxon>
        <taxon>Spermatophyta</taxon>
        <taxon>Magnoliopsida</taxon>
        <taxon>Liliopsida</taxon>
        <taxon>Poales</taxon>
        <taxon>Poaceae</taxon>
        <taxon>BOP clade</taxon>
        <taxon>Oryzoideae</taxon>
        <taxon>Oryzeae</taxon>
        <taxon>Oryzinae</taxon>
        <taxon>Oryza</taxon>
    </lineage>
</organism>
<dbReference type="Proteomes" id="UP000006591">
    <property type="component" value="Chromosome 4"/>
</dbReference>
<dbReference type="Gramene" id="ONIVA04G03550.1">
    <property type="protein sequence ID" value="ONIVA04G03550.1"/>
    <property type="gene ID" value="ONIVA04G03550"/>
</dbReference>
<dbReference type="AlphaFoldDB" id="A0A0E0GY60"/>
<protein>
    <submittedName>
        <fullName evidence="1">Uncharacterized protein</fullName>
    </submittedName>
</protein>
<sequence length="61" mass="6535">MATANVAAAAATTTERRRTAVAAGRRRSAFVTTIVSVPHLVLKCIRFLAATMSARRCCREA</sequence>
<reference evidence="1" key="2">
    <citation type="submission" date="2018-04" db="EMBL/GenBank/DDBJ databases">
        <title>OnivRS2 (Oryza nivara Reference Sequence Version 2).</title>
        <authorList>
            <person name="Zhang J."/>
            <person name="Kudrna D."/>
            <person name="Lee S."/>
            <person name="Talag J."/>
            <person name="Rajasekar S."/>
            <person name="Welchert J."/>
            <person name="Hsing Y.-I."/>
            <person name="Wing R.A."/>
        </authorList>
    </citation>
    <scope>NUCLEOTIDE SEQUENCE [LARGE SCALE GENOMIC DNA]</scope>
    <source>
        <strain evidence="1">SL10</strain>
    </source>
</reference>